<reference evidence="1 2" key="1">
    <citation type="submission" date="2024-06" db="EMBL/GenBank/DDBJ databases">
        <title>Genomic Encyclopedia of Type Strains, Phase IV (KMG-IV): sequencing the most valuable type-strain genomes for metagenomic binning, comparative biology and taxonomic classification.</title>
        <authorList>
            <person name="Goeker M."/>
        </authorList>
    </citation>
    <scope>NUCLEOTIDE SEQUENCE [LARGE SCALE GENOMIC DNA]</scope>
    <source>
        <strain evidence="1 2">DSM 26128</strain>
    </source>
</reference>
<dbReference type="EMBL" id="JBEPLW010000025">
    <property type="protein sequence ID" value="MET3576533.1"/>
    <property type="molecule type" value="Genomic_DNA"/>
</dbReference>
<dbReference type="Proteomes" id="UP001549099">
    <property type="component" value="Unassembled WGS sequence"/>
</dbReference>
<evidence type="ECO:0000313" key="2">
    <source>
        <dbReference type="Proteomes" id="UP001549099"/>
    </source>
</evidence>
<accession>A0ABV2GE46</accession>
<gene>
    <name evidence="1" type="ORF">ABID49_002462</name>
</gene>
<keyword evidence="2" id="KW-1185">Reference proteome</keyword>
<proteinExistence type="predicted"/>
<name>A0ABV2GE46_9BACL</name>
<organism evidence="1 2">
    <name type="scientific">Bhargavaea ullalensis</name>
    <dbReference type="NCBI Taxonomy" id="1265685"/>
    <lineage>
        <taxon>Bacteria</taxon>
        <taxon>Bacillati</taxon>
        <taxon>Bacillota</taxon>
        <taxon>Bacilli</taxon>
        <taxon>Bacillales</taxon>
        <taxon>Caryophanaceae</taxon>
        <taxon>Bhargavaea</taxon>
    </lineage>
</organism>
<comment type="caution">
    <text evidence="1">The sequence shown here is derived from an EMBL/GenBank/DDBJ whole genome shotgun (WGS) entry which is preliminary data.</text>
</comment>
<protein>
    <submittedName>
        <fullName evidence="1">Uncharacterized protein YdaT</fullName>
    </submittedName>
</protein>
<dbReference type="RefSeq" id="WP_354198664.1">
    <property type="nucleotide sequence ID" value="NZ_JBEPLW010000025.1"/>
</dbReference>
<sequence length="122" mass="13962">MPWDEHDYPASMKNMDEPVRKKAIEIANALLREGYSDDHAIPIAMDQARDYVEGDSNDRPVFEIKEDGEQWVLSKKGSDKPIYKESTKKDLMDKAKEHVNDKNGILKIYKGDGSLEDTLYEG</sequence>
<evidence type="ECO:0000313" key="1">
    <source>
        <dbReference type="EMBL" id="MET3576533.1"/>
    </source>
</evidence>